<proteinExistence type="predicted"/>
<sequence>MAENEEFTRHVIDKNKSNNKTTAALIQFRFVISEAWVSVCTSMTLVGFDCSRLLSVEPLSLAQLQFEKFVTLIETTVDIAYWKKSGVYRILPNIDENLLAISERIQGIEKECNVVLKKLEAFAEKVDAGSNKNCEELSKKRIFAQPVCGLLPETVKLENTEQHGFNFRVTLKVKFLSS</sequence>
<dbReference type="EMBL" id="UYRT01098258">
    <property type="protein sequence ID" value="VDN41668.1"/>
    <property type="molecule type" value="Genomic_DNA"/>
</dbReference>
<evidence type="ECO:0000313" key="2">
    <source>
        <dbReference type="Proteomes" id="UP000271098"/>
    </source>
</evidence>
<protein>
    <submittedName>
        <fullName evidence="3">WASH-7_N domain-containing protein</fullName>
    </submittedName>
</protein>
<gene>
    <name evidence="1" type="ORF">GPUH_LOCUS23579</name>
</gene>
<organism evidence="3">
    <name type="scientific">Gongylonema pulchrum</name>
    <dbReference type="NCBI Taxonomy" id="637853"/>
    <lineage>
        <taxon>Eukaryota</taxon>
        <taxon>Metazoa</taxon>
        <taxon>Ecdysozoa</taxon>
        <taxon>Nematoda</taxon>
        <taxon>Chromadorea</taxon>
        <taxon>Rhabditida</taxon>
        <taxon>Spirurina</taxon>
        <taxon>Spiruromorpha</taxon>
        <taxon>Spiruroidea</taxon>
        <taxon>Gongylonematidae</taxon>
        <taxon>Gongylonema</taxon>
    </lineage>
</organism>
<dbReference type="OrthoDB" id="10252754at2759"/>
<dbReference type="WBParaSite" id="GPUH_0002360801-mRNA-1">
    <property type="protein sequence ID" value="GPUH_0002360801-mRNA-1"/>
    <property type="gene ID" value="GPUH_0002360801"/>
</dbReference>
<reference evidence="3" key="1">
    <citation type="submission" date="2016-06" db="UniProtKB">
        <authorList>
            <consortium name="WormBaseParasite"/>
        </authorList>
    </citation>
    <scope>IDENTIFICATION</scope>
</reference>
<evidence type="ECO:0000313" key="3">
    <source>
        <dbReference type="WBParaSite" id="GPUH_0002360801-mRNA-1"/>
    </source>
</evidence>
<keyword evidence="2" id="KW-1185">Reference proteome</keyword>
<name>A0A183ERI7_9BILA</name>
<reference evidence="1 2" key="2">
    <citation type="submission" date="2018-11" db="EMBL/GenBank/DDBJ databases">
        <authorList>
            <consortium name="Pathogen Informatics"/>
        </authorList>
    </citation>
    <scope>NUCLEOTIDE SEQUENCE [LARGE SCALE GENOMIC DNA]</scope>
</reference>
<evidence type="ECO:0000313" key="1">
    <source>
        <dbReference type="EMBL" id="VDN41668.1"/>
    </source>
</evidence>
<accession>A0A183ERI7</accession>
<dbReference type="AlphaFoldDB" id="A0A183ERI7"/>
<dbReference type="Proteomes" id="UP000271098">
    <property type="component" value="Unassembled WGS sequence"/>
</dbReference>